<reference evidence="1 2" key="1">
    <citation type="submission" date="2019-11" db="EMBL/GenBank/DDBJ databases">
        <authorList>
            <person name="Dong K."/>
        </authorList>
    </citation>
    <scope>NUCLEOTIDE SEQUENCE [LARGE SCALE GENOMIC DNA]</scope>
    <source>
        <strain evidence="1 2">NBRC 112902</strain>
    </source>
</reference>
<accession>A0A844HT20</accession>
<evidence type="ECO:0000313" key="2">
    <source>
        <dbReference type="Proteomes" id="UP000449846"/>
    </source>
</evidence>
<dbReference type="AlphaFoldDB" id="A0A844HT20"/>
<evidence type="ECO:0000313" key="1">
    <source>
        <dbReference type="EMBL" id="MTH62309.1"/>
    </source>
</evidence>
<name>A0A844HT20_9RHOB</name>
<dbReference type="RefSeq" id="WP_155042257.1">
    <property type="nucleotide sequence ID" value="NZ_JBHGCD010000051.1"/>
</dbReference>
<proteinExistence type="predicted"/>
<comment type="caution">
    <text evidence="1">The sequence shown here is derived from an EMBL/GenBank/DDBJ whole genome shotgun (WGS) entry which is preliminary data.</text>
</comment>
<protein>
    <submittedName>
        <fullName evidence="1">Uncharacterized protein</fullName>
    </submittedName>
</protein>
<gene>
    <name evidence="1" type="ORF">GL300_24285</name>
</gene>
<dbReference type="Proteomes" id="UP000449846">
    <property type="component" value="Unassembled WGS sequence"/>
</dbReference>
<sequence>MFGFVCPRNWVSLNRHRGFDHEPPGSAAQIVPRAIPARVTAALNPVLMLSIRRPVRSVVKGDSATSFTCNRAARAVWFIGTVARPFFGPMDGLEGWAPDQDR</sequence>
<dbReference type="EMBL" id="WMIG01000030">
    <property type="protein sequence ID" value="MTH62309.1"/>
    <property type="molecule type" value="Genomic_DNA"/>
</dbReference>
<organism evidence="1 2">
    <name type="scientific">Paracoccus litorisediminis</name>
    <dbReference type="NCBI Taxonomy" id="2006130"/>
    <lineage>
        <taxon>Bacteria</taxon>
        <taxon>Pseudomonadati</taxon>
        <taxon>Pseudomonadota</taxon>
        <taxon>Alphaproteobacteria</taxon>
        <taxon>Rhodobacterales</taxon>
        <taxon>Paracoccaceae</taxon>
        <taxon>Paracoccus</taxon>
    </lineage>
</organism>
<keyword evidence="2" id="KW-1185">Reference proteome</keyword>